<sequence>MDRALKWIFPVLVIIEIGLVQTGSLSLKDALFVVVGVELLLAIVAGRQIVTALRRYRANRAAGFDPWQAVEEGLTVFVPRKVARVISLEPRLWVYLWRWIFRRRPPGPDEFTYRKRSIMGVFLIVAVLTAPGEILLWEILIPWNWLRLVLLVLSLYALLWIFAFYASLSVLPHRLTPEFALLHYGALAEGRIPYSSIDAVEVDQRKVPDGREGLRLSRDKASAYIGVGGKTDVIIHLREPLALAGLLGPTTPVTTVCIAADEPERLARELGVRIEAETGRHPIPEPV</sequence>
<protein>
    <submittedName>
        <fullName evidence="2">Uncharacterized protein</fullName>
    </submittedName>
</protein>
<keyword evidence="3" id="KW-1185">Reference proteome</keyword>
<dbReference type="OrthoDB" id="979693at2"/>
<dbReference type="EMBL" id="CAGS01000323">
    <property type="protein sequence ID" value="CCF84764.1"/>
    <property type="molecule type" value="Genomic_DNA"/>
</dbReference>
<keyword evidence="1" id="KW-0472">Membrane</keyword>
<reference evidence="2 3" key="1">
    <citation type="journal article" date="2012" name="ISME J.">
        <title>Nitrification expanded: discovery, physiology and genomics of a nitrite-oxidizing bacterium from the phylum Chloroflexi.</title>
        <authorList>
            <person name="Sorokin D.Y."/>
            <person name="Lucker S."/>
            <person name="Vejmelkova D."/>
            <person name="Kostrikina N.A."/>
            <person name="Kleerebezem R."/>
            <person name="Rijpstra W.I."/>
            <person name="Damste J.S."/>
            <person name="Le Paslier D."/>
            <person name="Muyzer G."/>
            <person name="Wagner M."/>
            <person name="van Loosdrecht M.C."/>
            <person name="Daims H."/>
        </authorList>
    </citation>
    <scope>NUCLEOTIDE SEQUENCE [LARGE SCALE GENOMIC DNA]</scope>
    <source>
        <strain evidence="3">none</strain>
    </source>
</reference>
<feature type="transmembrane region" description="Helical" evidence="1">
    <location>
        <begin position="145"/>
        <end position="166"/>
    </location>
</feature>
<organism evidence="2 3">
    <name type="scientific">Nitrolancea hollandica Lb</name>
    <dbReference type="NCBI Taxonomy" id="1129897"/>
    <lineage>
        <taxon>Bacteria</taxon>
        <taxon>Pseudomonadati</taxon>
        <taxon>Thermomicrobiota</taxon>
        <taxon>Thermomicrobia</taxon>
        <taxon>Sphaerobacterales</taxon>
        <taxon>Sphaerobacterineae</taxon>
        <taxon>Sphaerobacteraceae</taxon>
        <taxon>Nitrolancea</taxon>
    </lineage>
</organism>
<evidence type="ECO:0000313" key="3">
    <source>
        <dbReference type="Proteomes" id="UP000004221"/>
    </source>
</evidence>
<evidence type="ECO:0000313" key="2">
    <source>
        <dbReference type="EMBL" id="CCF84764.1"/>
    </source>
</evidence>
<accession>I4EJA2</accession>
<evidence type="ECO:0000256" key="1">
    <source>
        <dbReference type="SAM" id="Phobius"/>
    </source>
</evidence>
<feature type="transmembrane region" description="Helical" evidence="1">
    <location>
        <begin position="118"/>
        <end position="139"/>
    </location>
</feature>
<feature type="transmembrane region" description="Helical" evidence="1">
    <location>
        <begin position="30"/>
        <end position="50"/>
    </location>
</feature>
<gene>
    <name evidence="2" type="ORF">NITHO_390009</name>
</gene>
<dbReference type="AlphaFoldDB" id="I4EJA2"/>
<feature type="transmembrane region" description="Helical" evidence="1">
    <location>
        <begin position="7"/>
        <end position="24"/>
    </location>
</feature>
<dbReference type="RefSeq" id="WP_008479177.1">
    <property type="nucleotide sequence ID" value="NZ_CAGS01000323.1"/>
</dbReference>
<dbReference type="Proteomes" id="UP000004221">
    <property type="component" value="Unassembled WGS sequence"/>
</dbReference>
<keyword evidence="1" id="KW-0812">Transmembrane</keyword>
<proteinExistence type="predicted"/>
<comment type="caution">
    <text evidence="2">The sequence shown here is derived from an EMBL/GenBank/DDBJ whole genome shotgun (WGS) entry which is preliminary data.</text>
</comment>
<name>I4EJA2_9BACT</name>
<keyword evidence="1" id="KW-1133">Transmembrane helix</keyword>